<evidence type="ECO:0000313" key="2">
    <source>
        <dbReference type="Proteomes" id="UP001356427"/>
    </source>
</evidence>
<accession>A0AAN8KP99</accession>
<evidence type="ECO:0000313" key="1">
    <source>
        <dbReference type="EMBL" id="KAK6295328.1"/>
    </source>
</evidence>
<dbReference type="AlphaFoldDB" id="A0AAN8KP99"/>
<comment type="caution">
    <text evidence="1">The sequence shown here is derived from an EMBL/GenBank/DDBJ whole genome shotgun (WGS) entry which is preliminary data.</text>
</comment>
<protein>
    <submittedName>
        <fullName evidence="1">Uncharacterized protein</fullName>
    </submittedName>
</protein>
<gene>
    <name evidence="1" type="ORF">J4Q44_G00345540</name>
</gene>
<keyword evidence="2" id="KW-1185">Reference proteome</keyword>
<sequence length="74" mass="8026">MKTSKSGEEPNVLACVFSGVQQKLQDVTSSCHLLTSQLTSRNVTPLPCVLRIIILLLPITACQPASQRTSCSPW</sequence>
<dbReference type="Proteomes" id="UP001356427">
    <property type="component" value="Unassembled WGS sequence"/>
</dbReference>
<name>A0AAN8KP99_9TELE</name>
<proteinExistence type="predicted"/>
<organism evidence="1 2">
    <name type="scientific">Coregonus suidteri</name>
    <dbReference type="NCBI Taxonomy" id="861788"/>
    <lineage>
        <taxon>Eukaryota</taxon>
        <taxon>Metazoa</taxon>
        <taxon>Chordata</taxon>
        <taxon>Craniata</taxon>
        <taxon>Vertebrata</taxon>
        <taxon>Euteleostomi</taxon>
        <taxon>Actinopterygii</taxon>
        <taxon>Neopterygii</taxon>
        <taxon>Teleostei</taxon>
        <taxon>Protacanthopterygii</taxon>
        <taxon>Salmoniformes</taxon>
        <taxon>Salmonidae</taxon>
        <taxon>Coregoninae</taxon>
        <taxon>Coregonus</taxon>
    </lineage>
</organism>
<dbReference type="EMBL" id="JAGTTL010000034">
    <property type="protein sequence ID" value="KAK6295328.1"/>
    <property type="molecule type" value="Genomic_DNA"/>
</dbReference>
<reference evidence="1 2" key="1">
    <citation type="submission" date="2021-04" db="EMBL/GenBank/DDBJ databases">
        <authorList>
            <person name="De Guttry C."/>
            <person name="Zahm M."/>
            <person name="Klopp C."/>
            <person name="Cabau C."/>
            <person name="Louis A."/>
            <person name="Berthelot C."/>
            <person name="Parey E."/>
            <person name="Roest Crollius H."/>
            <person name="Montfort J."/>
            <person name="Robinson-Rechavi M."/>
            <person name="Bucao C."/>
            <person name="Bouchez O."/>
            <person name="Gislard M."/>
            <person name="Lluch J."/>
            <person name="Milhes M."/>
            <person name="Lampietro C."/>
            <person name="Lopez Roques C."/>
            <person name="Donnadieu C."/>
            <person name="Braasch I."/>
            <person name="Desvignes T."/>
            <person name="Postlethwait J."/>
            <person name="Bobe J."/>
            <person name="Wedekind C."/>
            <person name="Guiguen Y."/>
        </authorList>
    </citation>
    <scope>NUCLEOTIDE SEQUENCE [LARGE SCALE GENOMIC DNA]</scope>
    <source>
        <strain evidence="1">Cs_M1</strain>
        <tissue evidence="1">Blood</tissue>
    </source>
</reference>